<accession>W4GYC2</accession>
<protein>
    <submittedName>
        <fullName evidence="2">Uncharacterized protein</fullName>
    </submittedName>
</protein>
<proteinExistence type="predicted"/>
<dbReference type="VEuPathDB" id="FungiDB:H257_04511"/>
<organism evidence="2">
    <name type="scientific">Aphanomyces astaci</name>
    <name type="common">Crayfish plague agent</name>
    <dbReference type="NCBI Taxonomy" id="112090"/>
    <lineage>
        <taxon>Eukaryota</taxon>
        <taxon>Sar</taxon>
        <taxon>Stramenopiles</taxon>
        <taxon>Oomycota</taxon>
        <taxon>Saprolegniomycetes</taxon>
        <taxon>Saprolegniales</taxon>
        <taxon>Verrucalvaceae</taxon>
        <taxon>Aphanomyces</taxon>
    </lineage>
</organism>
<dbReference type="RefSeq" id="XP_009827353.1">
    <property type="nucleotide sequence ID" value="XM_009829051.1"/>
</dbReference>
<evidence type="ECO:0000313" key="2">
    <source>
        <dbReference type="EMBL" id="ETV83923.1"/>
    </source>
</evidence>
<evidence type="ECO:0000256" key="1">
    <source>
        <dbReference type="SAM" id="MobiDB-lite"/>
    </source>
</evidence>
<dbReference type="EMBL" id="KI913120">
    <property type="protein sequence ID" value="ETV83923.1"/>
    <property type="molecule type" value="Genomic_DNA"/>
</dbReference>
<sequence>MPDQQQFHEAAGPTRTNKTTTRRAELGSGRRARSLITEAQKAHKTDMRAATIVARRAGYLL</sequence>
<reference evidence="2" key="1">
    <citation type="submission" date="2013-12" db="EMBL/GenBank/DDBJ databases">
        <title>The Genome Sequence of Aphanomyces astaci APO3.</title>
        <authorList>
            <consortium name="The Broad Institute Genomics Platform"/>
            <person name="Russ C."/>
            <person name="Tyler B."/>
            <person name="van West P."/>
            <person name="Dieguez-Uribeondo J."/>
            <person name="Young S.K."/>
            <person name="Zeng Q."/>
            <person name="Gargeya S."/>
            <person name="Fitzgerald M."/>
            <person name="Abouelleil A."/>
            <person name="Alvarado L."/>
            <person name="Chapman S.B."/>
            <person name="Gainer-Dewar J."/>
            <person name="Goldberg J."/>
            <person name="Griggs A."/>
            <person name="Gujja S."/>
            <person name="Hansen M."/>
            <person name="Howarth C."/>
            <person name="Imamovic A."/>
            <person name="Ireland A."/>
            <person name="Larimer J."/>
            <person name="McCowan C."/>
            <person name="Murphy C."/>
            <person name="Pearson M."/>
            <person name="Poon T.W."/>
            <person name="Priest M."/>
            <person name="Roberts A."/>
            <person name="Saif S."/>
            <person name="Shea T."/>
            <person name="Sykes S."/>
            <person name="Wortman J."/>
            <person name="Nusbaum C."/>
            <person name="Birren B."/>
        </authorList>
    </citation>
    <scope>NUCLEOTIDE SEQUENCE [LARGE SCALE GENOMIC DNA]</scope>
    <source>
        <strain evidence="2">APO3</strain>
    </source>
</reference>
<dbReference type="AlphaFoldDB" id="W4GYC2"/>
<feature type="region of interest" description="Disordered" evidence="1">
    <location>
        <begin position="1"/>
        <end position="32"/>
    </location>
</feature>
<name>W4GYC2_APHAT</name>
<dbReference type="GeneID" id="20806507"/>
<gene>
    <name evidence="2" type="ORF">H257_04511</name>
</gene>